<dbReference type="NCBIfam" id="TIGR01630">
    <property type="entry name" value="psiM2_ORF9"/>
    <property type="match status" value="1"/>
</dbReference>
<sequence>MKELLEKILGQIKKTPEGVRAYEDLYHICLETQKTDIPLSVEYLKKLSDIIENRIPQSETDKELRSLFMLHKKVLLAAAPFDFESYLLYVEWEREPDKKFYVPRREVMHPVVQAMQDLIDDRLDLLTISMPPGTGKSTLGIFFLSWVMGRFPDSQSLASAHSGMLTRSFYDGVYQIITDSEYLWADVFPGVKMAATNSKEETIDLHKKHRFSTLTCRAINASLTGATRCDKILYADDLCSGIEEAMSKERLDKLWSAYTNDLKSRKKEGAKEIHIATRWSVHDVIGRLENQYGGDSRAKFIVLPALDADGESNFNYTYGVGFSRHYFEDMRNNLDEASFKALFMNQPIEREGLLYDVDELRRYFELPAEDPDAIIGICDTKDKGSDYAFLPAAYVYGNDYYIDDCVCDNSLPNIVDARLVDILLRCKVKMCRFESNSAGGRVAEKVQNEVKKRGGITRITTKFTTANKETKIIVNSAWVKEHCLFKDDSLYKRQSDYGRMMDMLGSYTVAGKNKHDDVPDGMAMLAEFAQSLSGAKVEIFQRPW</sequence>
<keyword evidence="2" id="KW-1185">Reference proteome</keyword>
<accession>A0ABT2S3N1</accession>
<name>A0ABT2S3N1_9FIRM</name>
<dbReference type="RefSeq" id="WP_055304195.1">
    <property type="nucleotide sequence ID" value="NZ_JAOQJV010000002.1"/>
</dbReference>
<comment type="caution">
    <text evidence="1">The sequence shown here is derived from an EMBL/GenBank/DDBJ whole genome shotgun (WGS) entry which is preliminary data.</text>
</comment>
<dbReference type="InterPro" id="IPR006517">
    <property type="entry name" value="Phage_terminase_lsu-like_C"/>
</dbReference>
<proteinExistence type="predicted"/>
<protein>
    <submittedName>
        <fullName evidence="1">Phage terminase large subunit</fullName>
    </submittedName>
</protein>
<organism evidence="1 2">
    <name type="scientific">Dorea ammoniilytica</name>
    <dbReference type="NCBI Taxonomy" id="2981788"/>
    <lineage>
        <taxon>Bacteria</taxon>
        <taxon>Bacillati</taxon>
        <taxon>Bacillota</taxon>
        <taxon>Clostridia</taxon>
        <taxon>Lachnospirales</taxon>
        <taxon>Lachnospiraceae</taxon>
        <taxon>Dorea</taxon>
    </lineage>
</organism>
<dbReference type="EMBL" id="JAOQJV010000002">
    <property type="protein sequence ID" value="MCU6699174.1"/>
    <property type="molecule type" value="Genomic_DNA"/>
</dbReference>
<gene>
    <name evidence="1" type="primary">terL</name>
    <name evidence="1" type="ORF">OCV65_02830</name>
</gene>
<dbReference type="Proteomes" id="UP001207605">
    <property type="component" value="Unassembled WGS sequence"/>
</dbReference>
<evidence type="ECO:0000313" key="1">
    <source>
        <dbReference type="EMBL" id="MCU6699174.1"/>
    </source>
</evidence>
<evidence type="ECO:0000313" key="2">
    <source>
        <dbReference type="Proteomes" id="UP001207605"/>
    </source>
</evidence>
<reference evidence="1 2" key="1">
    <citation type="journal article" date="2021" name="ISME Commun">
        <title>Automated analysis of genomic sequences facilitates high-throughput and comprehensive description of bacteria.</title>
        <authorList>
            <person name="Hitch T.C.A."/>
        </authorList>
    </citation>
    <scope>NUCLEOTIDE SEQUENCE [LARGE SCALE GENOMIC DNA]</scope>
    <source>
        <strain evidence="1 2">Sanger_02</strain>
    </source>
</reference>